<dbReference type="AlphaFoldDB" id="A0ABD0TXJ5"/>
<reference evidence="1 2" key="1">
    <citation type="journal article" date="2024" name="Plant Biotechnol. J.">
        <title>Dendrobium thyrsiflorum genome and its molecular insights into genes involved in important horticultural traits.</title>
        <authorList>
            <person name="Chen B."/>
            <person name="Wang J.Y."/>
            <person name="Zheng P.J."/>
            <person name="Li K.L."/>
            <person name="Liang Y.M."/>
            <person name="Chen X.F."/>
            <person name="Zhang C."/>
            <person name="Zhao X."/>
            <person name="He X."/>
            <person name="Zhang G.Q."/>
            <person name="Liu Z.J."/>
            <person name="Xu Q."/>
        </authorList>
    </citation>
    <scope>NUCLEOTIDE SEQUENCE [LARGE SCALE GENOMIC DNA]</scope>
    <source>
        <strain evidence="1">GZMU011</strain>
    </source>
</reference>
<accession>A0ABD0TXJ5</accession>
<sequence length="69" mass="7696">MNEGVVMNIITYESVIELSRNFEDLQANQNANVRNVTVGHMGISWGHLPPSLRPPPECGYPSLPFVDWG</sequence>
<dbReference type="EMBL" id="JANQDX010000019">
    <property type="protein sequence ID" value="KAL0904436.1"/>
    <property type="molecule type" value="Genomic_DNA"/>
</dbReference>
<keyword evidence="2" id="KW-1185">Reference proteome</keyword>
<evidence type="ECO:0000313" key="1">
    <source>
        <dbReference type="EMBL" id="KAL0904436.1"/>
    </source>
</evidence>
<dbReference type="Proteomes" id="UP001552299">
    <property type="component" value="Unassembled WGS sequence"/>
</dbReference>
<organism evidence="1 2">
    <name type="scientific">Dendrobium thyrsiflorum</name>
    <name type="common">Pinecone-like raceme dendrobium</name>
    <name type="synonym">Orchid</name>
    <dbReference type="NCBI Taxonomy" id="117978"/>
    <lineage>
        <taxon>Eukaryota</taxon>
        <taxon>Viridiplantae</taxon>
        <taxon>Streptophyta</taxon>
        <taxon>Embryophyta</taxon>
        <taxon>Tracheophyta</taxon>
        <taxon>Spermatophyta</taxon>
        <taxon>Magnoliopsida</taxon>
        <taxon>Liliopsida</taxon>
        <taxon>Asparagales</taxon>
        <taxon>Orchidaceae</taxon>
        <taxon>Epidendroideae</taxon>
        <taxon>Malaxideae</taxon>
        <taxon>Dendrobiinae</taxon>
        <taxon>Dendrobium</taxon>
    </lineage>
</organism>
<comment type="caution">
    <text evidence="1">The sequence shown here is derived from an EMBL/GenBank/DDBJ whole genome shotgun (WGS) entry which is preliminary data.</text>
</comment>
<name>A0ABD0TXJ5_DENTH</name>
<gene>
    <name evidence="1" type="ORF">M5K25_026546</name>
</gene>
<proteinExistence type="predicted"/>
<evidence type="ECO:0000313" key="2">
    <source>
        <dbReference type="Proteomes" id="UP001552299"/>
    </source>
</evidence>
<protein>
    <submittedName>
        <fullName evidence="1">Uncharacterized protein</fullName>
    </submittedName>
</protein>